<evidence type="ECO:0000313" key="1">
    <source>
        <dbReference type="EMBL" id="SCC44817.1"/>
    </source>
</evidence>
<proteinExistence type="predicted"/>
<sequence length="38" mass="4508">MIPRQQPASLLNTFTIFPAFFRQEKQKIPHVAVRDLLR</sequence>
<reference evidence="1 2" key="1">
    <citation type="submission" date="2016-08" db="EMBL/GenBank/DDBJ databases">
        <authorList>
            <person name="Seilhamer J.J."/>
        </authorList>
    </citation>
    <scope>NUCLEOTIDE SEQUENCE [LARGE SCALE GENOMIC DNA]</scope>
    <source>
        <strain evidence="1 2">A37T2</strain>
    </source>
</reference>
<keyword evidence="2" id="KW-1185">Reference proteome</keyword>
<gene>
    <name evidence="1" type="ORF">GA0116948_10942</name>
</gene>
<dbReference type="EMBL" id="FMAR01000009">
    <property type="protein sequence ID" value="SCC44817.1"/>
    <property type="molecule type" value="Genomic_DNA"/>
</dbReference>
<evidence type="ECO:0000313" key="2">
    <source>
        <dbReference type="Proteomes" id="UP000242818"/>
    </source>
</evidence>
<accession>A0A1C4EML6</accession>
<protein>
    <submittedName>
        <fullName evidence="1">Uncharacterized protein</fullName>
    </submittedName>
</protein>
<name>A0A1C4EML6_9BACT</name>
<organism evidence="1 2">
    <name type="scientific">Chitinophaga costaii</name>
    <dbReference type="NCBI Taxonomy" id="1335309"/>
    <lineage>
        <taxon>Bacteria</taxon>
        <taxon>Pseudomonadati</taxon>
        <taxon>Bacteroidota</taxon>
        <taxon>Chitinophagia</taxon>
        <taxon>Chitinophagales</taxon>
        <taxon>Chitinophagaceae</taxon>
        <taxon>Chitinophaga</taxon>
    </lineage>
</organism>
<dbReference type="Proteomes" id="UP000242818">
    <property type="component" value="Unassembled WGS sequence"/>
</dbReference>
<dbReference type="AlphaFoldDB" id="A0A1C4EML6"/>